<evidence type="ECO:0000313" key="2">
    <source>
        <dbReference type="WBParaSite" id="nRc.2.0.1.t20322-RA"/>
    </source>
</evidence>
<sequence length="134" mass="15726">MKEMQMTNSSQGTDKVYQENAETSERFPQYLVFKNIFCMKCRKTLDEIRFCSYSEKDANETEKKDQRDVLPDNWIAIGEDIKTRCDKNISVHRTFPIATFKWVKMPRPNQNFHRFYNGGHSAIFLGCLKEGGIL</sequence>
<dbReference type="Proteomes" id="UP000887565">
    <property type="component" value="Unplaced"/>
</dbReference>
<reference evidence="2" key="1">
    <citation type="submission" date="2022-11" db="UniProtKB">
        <authorList>
            <consortium name="WormBaseParasite"/>
        </authorList>
    </citation>
    <scope>IDENTIFICATION</scope>
</reference>
<keyword evidence="1" id="KW-1185">Reference proteome</keyword>
<evidence type="ECO:0000313" key="1">
    <source>
        <dbReference type="Proteomes" id="UP000887565"/>
    </source>
</evidence>
<proteinExistence type="predicted"/>
<organism evidence="1 2">
    <name type="scientific">Romanomermis culicivorax</name>
    <name type="common">Nematode worm</name>
    <dbReference type="NCBI Taxonomy" id="13658"/>
    <lineage>
        <taxon>Eukaryota</taxon>
        <taxon>Metazoa</taxon>
        <taxon>Ecdysozoa</taxon>
        <taxon>Nematoda</taxon>
        <taxon>Enoplea</taxon>
        <taxon>Dorylaimia</taxon>
        <taxon>Mermithida</taxon>
        <taxon>Mermithoidea</taxon>
        <taxon>Mermithidae</taxon>
        <taxon>Romanomermis</taxon>
    </lineage>
</organism>
<dbReference type="WBParaSite" id="nRc.2.0.1.t20322-RA">
    <property type="protein sequence ID" value="nRc.2.0.1.t20322-RA"/>
    <property type="gene ID" value="nRc.2.0.1.g20322"/>
</dbReference>
<accession>A0A915J3N9</accession>
<dbReference type="AlphaFoldDB" id="A0A915J3N9"/>
<name>A0A915J3N9_ROMCU</name>
<protein>
    <submittedName>
        <fullName evidence="2">Uncharacterized protein</fullName>
    </submittedName>
</protein>